<dbReference type="Proteomes" id="UP000054558">
    <property type="component" value="Unassembled WGS sequence"/>
</dbReference>
<organism evidence="1 2">
    <name type="scientific">Klebsormidium nitens</name>
    <name type="common">Green alga</name>
    <name type="synonym">Ulothrix nitens</name>
    <dbReference type="NCBI Taxonomy" id="105231"/>
    <lineage>
        <taxon>Eukaryota</taxon>
        <taxon>Viridiplantae</taxon>
        <taxon>Streptophyta</taxon>
        <taxon>Klebsormidiophyceae</taxon>
        <taxon>Klebsormidiales</taxon>
        <taxon>Klebsormidiaceae</taxon>
        <taxon>Klebsormidium</taxon>
    </lineage>
</organism>
<dbReference type="PANTHER" id="PTHR36897">
    <property type="entry name" value="OS10G0351100-LIKE PROTEIN"/>
    <property type="match status" value="1"/>
</dbReference>
<evidence type="ECO:0008006" key="3">
    <source>
        <dbReference type="Google" id="ProtNLM"/>
    </source>
</evidence>
<dbReference type="AlphaFoldDB" id="A0A1Y1I5Q4"/>
<gene>
    <name evidence="1" type="ORF">KFL_001480170</name>
</gene>
<keyword evidence="2" id="KW-1185">Reference proteome</keyword>
<dbReference type="PANTHER" id="PTHR36897:SF2">
    <property type="entry name" value="OS10G0350800 PROTEIN"/>
    <property type="match status" value="1"/>
</dbReference>
<protein>
    <recommendedName>
        <fullName evidence="3">N-acetyltransferase domain-containing protein</fullName>
    </recommendedName>
</protein>
<dbReference type="OrthoDB" id="445361at2759"/>
<evidence type="ECO:0000313" key="1">
    <source>
        <dbReference type="EMBL" id="GAQ83448.1"/>
    </source>
</evidence>
<sequence>MNASFSRILNRKALVFTPLAKSTVEDAVTLEKAPSAASLKQAPIPTFEDFVAAGTEKGVEISLNTLGPVFWIEAKAAVDGIGGPAGKLLGSVNGFVLPWPGGNLLHLDTMRVAREVRQLLELSLILGGAMLRHGYDRGCKKAELLAINDTDVFHRKLVNYYRRIGFTKVHEVTGGLSDIPHMLVWGGLGTRMDADIETILRKWSKRFARGSSGTIGDETDDRTMERTQ</sequence>
<dbReference type="STRING" id="105231.A0A1Y1I5Q4"/>
<dbReference type="OMA" id="EELMIKW"/>
<dbReference type="EMBL" id="DF237097">
    <property type="protein sequence ID" value="GAQ83448.1"/>
    <property type="molecule type" value="Genomic_DNA"/>
</dbReference>
<reference evidence="1 2" key="1">
    <citation type="journal article" date="2014" name="Nat. Commun.">
        <title>Klebsormidium flaccidum genome reveals primary factors for plant terrestrial adaptation.</title>
        <authorList>
            <person name="Hori K."/>
            <person name="Maruyama F."/>
            <person name="Fujisawa T."/>
            <person name="Togashi T."/>
            <person name="Yamamoto N."/>
            <person name="Seo M."/>
            <person name="Sato S."/>
            <person name="Yamada T."/>
            <person name="Mori H."/>
            <person name="Tajima N."/>
            <person name="Moriyama T."/>
            <person name="Ikeuchi M."/>
            <person name="Watanabe M."/>
            <person name="Wada H."/>
            <person name="Kobayashi K."/>
            <person name="Saito M."/>
            <person name="Masuda T."/>
            <person name="Sasaki-Sekimoto Y."/>
            <person name="Mashiguchi K."/>
            <person name="Awai K."/>
            <person name="Shimojima M."/>
            <person name="Masuda S."/>
            <person name="Iwai M."/>
            <person name="Nobusawa T."/>
            <person name="Narise T."/>
            <person name="Kondo S."/>
            <person name="Saito H."/>
            <person name="Sato R."/>
            <person name="Murakawa M."/>
            <person name="Ihara Y."/>
            <person name="Oshima-Yamada Y."/>
            <person name="Ohtaka K."/>
            <person name="Satoh M."/>
            <person name="Sonobe K."/>
            <person name="Ishii M."/>
            <person name="Ohtani R."/>
            <person name="Kanamori-Sato M."/>
            <person name="Honoki R."/>
            <person name="Miyazaki D."/>
            <person name="Mochizuki H."/>
            <person name="Umetsu J."/>
            <person name="Higashi K."/>
            <person name="Shibata D."/>
            <person name="Kamiya Y."/>
            <person name="Sato N."/>
            <person name="Nakamura Y."/>
            <person name="Tabata S."/>
            <person name="Ida S."/>
            <person name="Kurokawa K."/>
            <person name="Ohta H."/>
        </authorList>
    </citation>
    <scope>NUCLEOTIDE SEQUENCE [LARGE SCALE GENOMIC DNA]</scope>
    <source>
        <strain evidence="1 2">NIES-2285</strain>
    </source>
</reference>
<accession>A0A1Y1I5Q4</accession>
<name>A0A1Y1I5Q4_KLENI</name>
<proteinExistence type="predicted"/>
<evidence type="ECO:0000313" key="2">
    <source>
        <dbReference type="Proteomes" id="UP000054558"/>
    </source>
</evidence>